<feature type="transmembrane region" description="Helical" evidence="6">
    <location>
        <begin position="167"/>
        <end position="195"/>
    </location>
</feature>
<evidence type="ECO:0000256" key="3">
    <source>
        <dbReference type="ARBA" id="ARBA00022692"/>
    </source>
</evidence>
<feature type="transmembrane region" description="Helical" evidence="6">
    <location>
        <begin position="433"/>
        <end position="454"/>
    </location>
</feature>
<sequence length="458" mass="50721">MKMGKLSKKSIQWIIVILSFVLVKLFPTGELWTPTLSMFLAITVSGILLLAFNLLNNVTSSIILMFAYPLLKVCSLSQALSNWTSEAVWMTLCCFILVVLIQKTTILERIAYKMASKCNGNYIALVFGVALISIVARVLMQGILALVSVIAIVYGMCKALNLKGKGAAGLLLTCTFVYHDSNFFIYSPGYIAIVFKNAATVSPMPIDYFTYFMDNWVFIIPLVLTTIATAFLCRPKEQLGETTFFDEKLKELGAWTDKDKKMLTILILFILYLFTNSIHKLGMMYGFVFVITAPFLPGIEIGDAKDFSKVSWGGIFFVAACMTIGTAGAAAGFGKFISTIALPLLQNMSNKVFFAATYFLSVFLNFIMTPAAVMSVLGEPLAQICQDLSFNPYGMVYSVFQGISQLLFAYEVTVYMVAFSFGLMSTKEFAKPMIVKFLIQTIGLLTIGFLWWGVRGIV</sequence>
<evidence type="ECO:0000259" key="7">
    <source>
        <dbReference type="Pfam" id="PF03600"/>
    </source>
</evidence>
<evidence type="ECO:0000313" key="8">
    <source>
        <dbReference type="EMBL" id="MSU07299.1"/>
    </source>
</evidence>
<organism evidence="8 9">
    <name type="scientific">Bullifex porci</name>
    <dbReference type="NCBI Taxonomy" id="2606638"/>
    <lineage>
        <taxon>Bacteria</taxon>
        <taxon>Pseudomonadati</taxon>
        <taxon>Spirochaetota</taxon>
        <taxon>Spirochaetia</taxon>
        <taxon>Spirochaetales</taxon>
        <taxon>Spirochaetaceae</taxon>
        <taxon>Bullifex</taxon>
    </lineage>
</organism>
<dbReference type="InterPro" id="IPR004680">
    <property type="entry name" value="Cit_transptr-like_dom"/>
</dbReference>
<dbReference type="EMBL" id="VUNN01000036">
    <property type="protein sequence ID" value="MSU07299.1"/>
    <property type="molecule type" value="Genomic_DNA"/>
</dbReference>
<accession>A0A7X2PE77</accession>
<keyword evidence="9" id="KW-1185">Reference proteome</keyword>
<dbReference type="Proteomes" id="UP000460549">
    <property type="component" value="Unassembled WGS sequence"/>
</dbReference>
<feature type="transmembrane region" description="Helical" evidence="6">
    <location>
        <begin position="119"/>
        <end position="136"/>
    </location>
</feature>
<keyword evidence="2" id="KW-0813">Transport</keyword>
<evidence type="ECO:0000256" key="5">
    <source>
        <dbReference type="ARBA" id="ARBA00023136"/>
    </source>
</evidence>
<evidence type="ECO:0000256" key="1">
    <source>
        <dbReference type="ARBA" id="ARBA00004141"/>
    </source>
</evidence>
<gene>
    <name evidence="8" type="ORF">FYJ80_11115</name>
</gene>
<evidence type="ECO:0000256" key="2">
    <source>
        <dbReference type="ARBA" id="ARBA00022448"/>
    </source>
</evidence>
<dbReference type="GO" id="GO:0055085">
    <property type="term" value="P:transmembrane transport"/>
    <property type="evidence" value="ECO:0007669"/>
    <property type="project" value="InterPro"/>
</dbReference>
<evidence type="ECO:0000256" key="6">
    <source>
        <dbReference type="SAM" id="Phobius"/>
    </source>
</evidence>
<name>A0A7X2PE77_9SPIO</name>
<feature type="transmembrane region" description="Helical" evidence="6">
    <location>
        <begin position="265"/>
        <end position="291"/>
    </location>
</feature>
<protein>
    <recommendedName>
        <fullName evidence="7">Citrate transporter-like domain-containing protein</fullName>
    </recommendedName>
</protein>
<feature type="transmembrane region" description="Helical" evidence="6">
    <location>
        <begin position="142"/>
        <end position="160"/>
    </location>
</feature>
<feature type="transmembrane region" description="Helical" evidence="6">
    <location>
        <begin position="311"/>
        <end position="331"/>
    </location>
</feature>
<proteinExistence type="predicted"/>
<dbReference type="AlphaFoldDB" id="A0A7X2PE77"/>
<evidence type="ECO:0000256" key="4">
    <source>
        <dbReference type="ARBA" id="ARBA00022989"/>
    </source>
</evidence>
<keyword evidence="5 6" id="KW-0472">Membrane</keyword>
<evidence type="ECO:0000313" key="9">
    <source>
        <dbReference type="Proteomes" id="UP000460549"/>
    </source>
</evidence>
<dbReference type="Pfam" id="PF03600">
    <property type="entry name" value="CitMHS"/>
    <property type="match status" value="1"/>
</dbReference>
<dbReference type="GO" id="GO:0016020">
    <property type="term" value="C:membrane"/>
    <property type="evidence" value="ECO:0007669"/>
    <property type="project" value="UniProtKB-SubCell"/>
</dbReference>
<feature type="transmembrane region" description="Helical" evidence="6">
    <location>
        <begin position="215"/>
        <end position="233"/>
    </location>
</feature>
<keyword evidence="3 6" id="KW-0812">Transmembrane</keyword>
<feature type="transmembrane region" description="Helical" evidence="6">
    <location>
        <begin position="87"/>
        <end position="107"/>
    </location>
</feature>
<comment type="subcellular location">
    <subcellularLocation>
        <location evidence="1">Membrane</location>
        <topology evidence="1">Multi-pass membrane protein</topology>
    </subcellularLocation>
</comment>
<feature type="transmembrane region" description="Helical" evidence="6">
    <location>
        <begin position="352"/>
        <end position="377"/>
    </location>
</feature>
<feature type="domain" description="Citrate transporter-like" evidence="7">
    <location>
        <begin position="47"/>
        <end position="398"/>
    </location>
</feature>
<feature type="transmembrane region" description="Helical" evidence="6">
    <location>
        <begin position="12"/>
        <end position="29"/>
    </location>
</feature>
<feature type="transmembrane region" description="Helical" evidence="6">
    <location>
        <begin position="397"/>
        <end position="421"/>
    </location>
</feature>
<keyword evidence="4 6" id="KW-1133">Transmembrane helix</keyword>
<reference evidence="8 9" key="1">
    <citation type="submission" date="2019-08" db="EMBL/GenBank/DDBJ databases">
        <title>In-depth cultivation of the pig gut microbiome towards novel bacterial diversity and tailored functional studies.</title>
        <authorList>
            <person name="Wylensek D."/>
            <person name="Hitch T.C.A."/>
            <person name="Clavel T."/>
        </authorList>
    </citation>
    <scope>NUCLEOTIDE SEQUENCE [LARGE SCALE GENOMIC DNA]</scope>
    <source>
        <strain evidence="8 9">NM-380-WT-3C1</strain>
    </source>
</reference>
<comment type="caution">
    <text evidence="8">The sequence shown here is derived from an EMBL/GenBank/DDBJ whole genome shotgun (WGS) entry which is preliminary data.</text>
</comment>